<keyword evidence="2" id="KW-0378">Hydrolase</keyword>
<feature type="region of interest" description="Disordered" evidence="1">
    <location>
        <begin position="1"/>
        <end position="42"/>
    </location>
</feature>
<protein>
    <submittedName>
        <fullName evidence="2">Aminopeptidase</fullName>
    </submittedName>
</protein>
<keyword evidence="2" id="KW-0031">Aminopeptidase</keyword>
<proteinExistence type="predicted"/>
<keyword evidence="2" id="KW-0645">Protease</keyword>
<evidence type="ECO:0000313" key="3">
    <source>
        <dbReference type="Proteomes" id="UP000308037"/>
    </source>
</evidence>
<dbReference type="EMBL" id="QKNX01000001">
    <property type="protein sequence ID" value="TKR28287.1"/>
    <property type="molecule type" value="Genomic_DNA"/>
</dbReference>
<dbReference type="Pfam" id="PF26508">
    <property type="entry name" value="DUF8170"/>
    <property type="match status" value="1"/>
</dbReference>
<name>A0A4U5JKH6_9EURY</name>
<keyword evidence="3" id="KW-1185">Reference proteome</keyword>
<dbReference type="RefSeq" id="WP_137275589.1">
    <property type="nucleotide sequence ID" value="NZ_QKNX01000001.1"/>
</dbReference>
<sequence length="198" mass="22540">MTGANPRDDDPPFGGVDESELYGEDQLNPTPEQHERLKNGLHGPLFDDIRRAERRYLVVGSGTGETGERRRAVCNRLDRRLDAIAFRLEDFGFTGDELDLWAPAFDVLSGMASHIVGVIEDYDGGHVWELGFLYHQQTTVRDHLWVLKRIYDDETVHRERYDNGMAASHLTALENAVGERVLTWRDTDELFDAIDSLP</sequence>
<organism evidence="2 3">
    <name type="scientific">Natronomonas salsuginis</name>
    <dbReference type="NCBI Taxonomy" id="2217661"/>
    <lineage>
        <taxon>Archaea</taxon>
        <taxon>Methanobacteriati</taxon>
        <taxon>Methanobacteriota</taxon>
        <taxon>Stenosarchaea group</taxon>
        <taxon>Halobacteria</taxon>
        <taxon>Halobacteriales</taxon>
        <taxon>Natronomonadaceae</taxon>
        <taxon>Natronomonas</taxon>
    </lineage>
</organism>
<reference evidence="2 3" key="1">
    <citation type="submission" date="2019-04" db="EMBL/GenBank/DDBJ databases">
        <title>Natronomonas sp. F20-122 a newhaloarchaeon isolated from a saline saltern of Isla Bacuta, Huelva, Spain.</title>
        <authorList>
            <person name="Duran-Viseras A."/>
            <person name="Sanchez-Porro C."/>
            <person name="Ventosa A."/>
        </authorList>
    </citation>
    <scope>NUCLEOTIDE SEQUENCE [LARGE SCALE GENOMIC DNA]</scope>
    <source>
        <strain evidence="2 3">F20-122</strain>
    </source>
</reference>
<evidence type="ECO:0000313" key="2">
    <source>
        <dbReference type="EMBL" id="TKR28287.1"/>
    </source>
</evidence>
<dbReference type="GO" id="GO:0004177">
    <property type="term" value="F:aminopeptidase activity"/>
    <property type="evidence" value="ECO:0007669"/>
    <property type="project" value="UniProtKB-KW"/>
</dbReference>
<feature type="compositionally biased region" description="Basic and acidic residues" evidence="1">
    <location>
        <begin position="1"/>
        <end position="10"/>
    </location>
</feature>
<dbReference type="Proteomes" id="UP000308037">
    <property type="component" value="Unassembled WGS sequence"/>
</dbReference>
<evidence type="ECO:0000256" key="1">
    <source>
        <dbReference type="SAM" id="MobiDB-lite"/>
    </source>
</evidence>
<comment type="caution">
    <text evidence="2">The sequence shown here is derived from an EMBL/GenBank/DDBJ whole genome shotgun (WGS) entry which is preliminary data.</text>
</comment>
<dbReference type="OrthoDB" id="275495at2157"/>
<gene>
    <name evidence="2" type="ORF">DM868_04255</name>
</gene>
<dbReference type="InterPro" id="IPR058483">
    <property type="entry name" value="DUF8170"/>
</dbReference>
<accession>A0A4U5JKH6</accession>
<dbReference type="AlphaFoldDB" id="A0A4U5JKH6"/>